<dbReference type="AlphaFoldDB" id="A0A2S1VVN8"/>
<evidence type="ECO:0000313" key="1">
    <source>
        <dbReference type="EMBL" id="AWJ58407.1"/>
    </source>
</evidence>
<sequence length="221" mass="24460">MRALRIFYLLFLKIPRRWHELIHISSSLLAPTNHPNSSIQAISSTNRDRRSFDYVHTKKPDHLKQSVLGVTADGSRLPIDEEPLLRAGRSLEGDDIPSLESLLFHKPAPTLGEDVALATVPVRVAEPPHLTARILETQQHPFAGGGAPRRQREVLLGVLFRYHQAVQLADIARRHGLVEEVLPLRSAGRACESPRPPAAAAAGIFLLAALKARLPCWSSSW</sequence>
<accession>A0A2S1VVN8</accession>
<name>A0A2S1VVN8_ELAGV</name>
<organism evidence="1">
    <name type="scientific">Elaeis guineensis var. tenera</name>
    <name type="common">Oil palm</name>
    <dbReference type="NCBI Taxonomy" id="51953"/>
    <lineage>
        <taxon>Eukaryota</taxon>
        <taxon>Viridiplantae</taxon>
        <taxon>Streptophyta</taxon>
        <taxon>Embryophyta</taxon>
        <taxon>Tracheophyta</taxon>
        <taxon>Spermatophyta</taxon>
        <taxon>Magnoliopsida</taxon>
        <taxon>Liliopsida</taxon>
        <taxon>Arecaceae</taxon>
        <taxon>Arecoideae</taxon>
        <taxon>Cocoseae</taxon>
        <taxon>Elaeidinae</taxon>
        <taxon>Elaeis</taxon>
    </lineage>
</organism>
<dbReference type="EMBL" id="MF325939">
    <property type="protein sequence ID" value="AWJ58407.1"/>
    <property type="molecule type" value="mRNA"/>
</dbReference>
<protein>
    <submittedName>
        <fullName evidence="1">Ap2 erf and b3 domain-containing transcription factor rav1-like protein</fullName>
    </submittedName>
</protein>
<proteinExistence type="evidence at transcript level"/>
<reference evidence="1" key="1">
    <citation type="submission" date="2017-06" db="EMBL/GenBank/DDBJ databases">
        <title>Validation of RNA-seq expression profiles of putative defense related genes in oil palm during Ganoderma boninense infection.</title>
        <authorList>
            <person name="Madihah A.Z."/>
            <person name="Idris A.S."/>
            <person name="Noor Azmi S."/>
            <person name="Liyana M.Z."/>
            <person name="Mohd Norhisam H."/>
        </authorList>
    </citation>
    <scope>NUCLEOTIDE SEQUENCE</scope>
    <source>
        <tissue evidence="1">Leaves</tissue>
    </source>
</reference>